<dbReference type="AlphaFoldDB" id="A0A8H6K0T5"/>
<feature type="domain" description="Heterokaryon incompatibility" evidence="1">
    <location>
        <begin position="21"/>
        <end position="110"/>
    </location>
</feature>
<dbReference type="Proteomes" id="UP000654918">
    <property type="component" value="Unassembled WGS sequence"/>
</dbReference>
<dbReference type="PANTHER" id="PTHR10622">
    <property type="entry name" value="HET DOMAIN-CONTAINING PROTEIN"/>
    <property type="match status" value="1"/>
</dbReference>
<gene>
    <name evidence="3" type="ORF">CPLU01_11884</name>
</gene>
<dbReference type="PANTHER" id="PTHR10622:SF12">
    <property type="entry name" value="HET DOMAIN-CONTAINING PROTEIN"/>
    <property type="match status" value="1"/>
</dbReference>
<reference evidence="3" key="1">
    <citation type="journal article" date="2020" name="Phytopathology">
        <title>Genome Sequence Resources of Colletotrichum truncatum, C. plurivorum, C. musicola, and C. sojae: Four Species Pathogenic to Soybean (Glycine max).</title>
        <authorList>
            <person name="Rogerio F."/>
            <person name="Boufleur T.R."/>
            <person name="Ciampi-Guillardi M."/>
            <person name="Sukno S.A."/>
            <person name="Thon M.R."/>
            <person name="Massola Junior N.S."/>
            <person name="Baroncelli R."/>
        </authorList>
    </citation>
    <scope>NUCLEOTIDE SEQUENCE</scope>
    <source>
        <strain evidence="3">LFN00145</strain>
    </source>
</reference>
<sequence>MWLINTKTLELEEQPLLPNKYAILSHTWERTGEVTFRDMQDLSRASEKAGFEKIQKTCEIARAAGLEWAWVDTCCIDKSSSAELTESINSMLEWYREARICYAYLSDLQPRKHNPEAVFEELKACRWFTRGWTLQELVASRSVNFFDQDWNARGMKDDLKTALHEITGIDMDVLDDPGALHRIPIARRMSWAARRSTTRVEDRAYSLFGIFDVNLPLIYGEGHKAFLRLQEAILQNSTDLSLFAWEPAEDDEQAFRGLFAKSPSDFADGGAMVPMSDAAIQQTEIRLSNKGIIFIPDVMVLARRDLERMRSEEVEEPESSWGSTPARLVDWRSRGLLPASLERPDQKTYVMNLNLYYVSETKSEDFYPGQHYYTYVCIELFRTPNVFLRRKRCVLIGNLYITPRLHDKREIHAPRYLSRQQSVAAIQDSNHRFVITCNSSLACTFQVTSGYPGHLCYPETSIVCTRGQSGFIGMVNVQVIPVTDDVRLPEFAVFFGLGKPGEVRDLLTHYSPPWVYIPTQADYFLGRSRDTGKYSHSVSRDPEGLRHLIRRSLSPKSYQGEGYTSATGSIAPIMSDCENSSGPYLLRGEFEGEAKRSLDTSSLESVSVEVVVGSNRCENGLFEHDLQIFVRPNPSLDTIDGATGHTGSRKRPELFYLI</sequence>
<dbReference type="InterPro" id="IPR010730">
    <property type="entry name" value="HET"/>
</dbReference>
<proteinExistence type="predicted"/>
<accession>A0A8H6K0T5</accession>
<evidence type="ECO:0000313" key="3">
    <source>
        <dbReference type="EMBL" id="KAF6822640.1"/>
    </source>
</evidence>
<evidence type="ECO:0000259" key="2">
    <source>
        <dbReference type="Pfam" id="PF26640"/>
    </source>
</evidence>
<dbReference type="InterPro" id="IPR058525">
    <property type="entry name" value="DUF8212"/>
</dbReference>
<comment type="caution">
    <text evidence="3">The sequence shown here is derived from an EMBL/GenBank/DDBJ whole genome shotgun (WGS) entry which is preliminary data.</text>
</comment>
<protein>
    <submittedName>
        <fullName evidence="3">Het domain protein</fullName>
    </submittedName>
</protein>
<feature type="domain" description="DUF8212" evidence="2">
    <location>
        <begin position="224"/>
        <end position="247"/>
    </location>
</feature>
<dbReference type="Pfam" id="PF26640">
    <property type="entry name" value="DUF8212"/>
    <property type="match status" value="1"/>
</dbReference>
<name>A0A8H6K0T5_9PEZI</name>
<organism evidence="3 4">
    <name type="scientific">Colletotrichum plurivorum</name>
    <dbReference type="NCBI Taxonomy" id="2175906"/>
    <lineage>
        <taxon>Eukaryota</taxon>
        <taxon>Fungi</taxon>
        <taxon>Dikarya</taxon>
        <taxon>Ascomycota</taxon>
        <taxon>Pezizomycotina</taxon>
        <taxon>Sordariomycetes</taxon>
        <taxon>Hypocreomycetidae</taxon>
        <taxon>Glomerellales</taxon>
        <taxon>Glomerellaceae</taxon>
        <taxon>Colletotrichum</taxon>
        <taxon>Colletotrichum orchidearum species complex</taxon>
    </lineage>
</organism>
<evidence type="ECO:0000313" key="4">
    <source>
        <dbReference type="Proteomes" id="UP000654918"/>
    </source>
</evidence>
<keyword evidence="4" id="KW-1185">Reference proteome</keyword>
<dbReference type="EMBL" id="WIGO01000231">
    <property type="protein sequence ID" value="KAF6822640.1"/>
    <property type="molecule type" value="Genomic_DNA"/>
</dbReference>
<evidence type="ECO:0000259" key="1">
    <source>
        <dbReference type="Pfam" id="PF06985"/>
    </source>
</evidence>
<dbReference type="Pfam" id="PF06985">
    <property type="entry name" value="HET"/>
    <property type="match status" value="1"/>
</dbReference>